<dbReference type="AlphaFoldDB" id="A0A8T2QDW2"/>
<protein>
    <submittedName>
        <fullName evidence="1">Uncharacterized protein</fullName>
    </submittedName>
</protein>
<keyword evidence="2" id="KW-1185">Reference proteome</keyword>
<evidence type="ECO:0000313" key="2">
    <source>
        <dbReference type="Proteomes" id="UP000825935"/>
    </source>
</evidence>
<sequence length="116" mass="13752">MVALNYEFFCEVSRKLHFILLDGWVTNMFKLTAVSASYFLLPELNSCLLCQLYVIGTLEQHRREQEAQKSKATEQKRFFHLPLDPTTSYLHNYDGRWKICGMLKSLITNMVYHLQW</sequence>
<comment type="caution">
    <text evidence="1">The sequence shown here is derived from an EMBL/GenBank/DDBJ whole genome shotgun (WGS) entry which is preliminary data.</text>
</comment>
<dbReference type="Proteomes" id="UP000825935">
    <property type="component" value="Chromosome 36"/>
</dbReference>
<evidence type="ECO:0000313" key="1">
    <source>
        <dbReference type="EMBL" id="KAH7281381.1"/>
    </source>
</evidence>
<gene>
    <name evidence="1" type="ORF">KP509_36G044200</name>
</gene>
<reference evidence="1" key="1">
    <citation type="submission" date="2021-08" db="EMBL/GenBank/DDBJ databases">
        <title>WGS assembly of Ceratopteris richardii.</title>
        <authorList>
            <person name="Marchant D.B."/>
            <person name="Chen G."/>
            <person name="Jenkins J."/>
            <person name="Shu S."/>
            <person name="Leebens-Mack J."/>
            <person name="Grimwood J."/>
            <person name="Schmutz J."/>
            <person name="Soltis P."/>
            <person name="Soltis D."/>
            <person name="Chen Z.-H."/>
        </authorList>
    </citation>
    <scope>NUCLEOTIDE SEQUENCE</scope>
    <source>
        <strain evidence="1">Whitten #5841</strain>
        <tissue evidence="1">Leaf</tissue>
    </source>
</reference>
<name>A0A8T2QDW2_CERRI</name>
<proteinExistence type="predicted"/>
<organism evidence="1 2">
    <name type="scientific">Ceratopteris richardii</name>
    <name type="common">Triangle waterfern</name>
    <dbReference type="NCBI Taxonomy" id="49495"/>
    <lineage>
        <taxon>Eukaryota</taxon>
        <taxon>Viridiplantae</taxon>
        <taxon>Streptophyta</taxon>
        <taxon>Embryophyta</taxon>
        <taxon>Tracheophyta</taxon>
        <taxon>Polypodiopsida</taxon>
        <taxon>Polypodiidae</taxon>
        <taxon>Polypodiales</taxon>
        <taxon>Pteridineae</taxon>
        <taxon>Pteridaceae</taxon>
        <taxon>Parkerioideae</taxon>
        <taxon>Ceratopteris</taxon>
    </lineage>
</organism>
<accession>A0A8T2QDW2</accession>
<dbReference type="EMBL" id="CM035441">
    <property type="protein sequence ID" value="KAH7281381.1"/>
    <property type="molecule type" value="Genomic_DNA"/>
</dbReference>